<dbReference type="KEGG" id="adl:AURDEDRAFT_174535"/>
<feature type="domain" description="MYND-type" evidence="5">
    <location>
        <begin position="256"/>
        <end position="301"/>
    </location>
</feature>
<evidence type="ECO:0000256" key="4">
    <source>
        <dbReference type="PROSITE-ProRule" id="PRU00134"/>
    </source>
</evidence>
<dbReference type="OrthoDB" id="3070041at2759"/>
<name>J0WT04_AURST</name>
<keyword evidence="1" id="KW-0479">Metal-binding</keyword>
<dbReference type="SUPFAM" id="SSF144232">
    <property type="entry name" value="HIT/MYND zinc finger-like"/>
    <property type="match status" value="1"/>
</dbReference>
<keyword evidence="2 4" id="KW-0863">Zinc-finger</keyword>
<dbReference type="Gene3D" id="6.10.140.2220">
    <property type="match status" value="1"/>
</dbReference>
<dbReference type="EMBL" id="JH687862">
    <property type="protein sequence ID" value="EJD36412.1"/>
    <property type="molecule type" value="Genomic_DNA"/>
</dbReference>
<dbReference type="InParanoid" id="J0WT04"/>
<dbReference type="Pfam" id="PF01753">
    <property type="entry name" value="zf-MYND"/>
    <property type="match status" value="1"/>
</dbReference>
<evidence type="ECO:0000313" key="7">
    <source>
        <dbReference type="Proteomes" id="UP000006514"/>
    </source>
</evidence>
<evidence type="ECO:0000256" key="3">
    <source>
        <dbReference type="ARBA" id="ARBA00022833"/>
    </source>
</evidence>
<accession>J0WT04</accession>
<dbReference type="AlphaFoldDB" id="J0WT04"/>
<keyword evidence="7" id="KW-1185">Reference proteome</keyword>
<dbReference type="PROSITE" id="PS50865">
    <property type="entry name" value="ZF_MYND_2"/>
    <property type="match status" value="1"/>
</dbReference>
<evidence type="ECO:0000259" key="5">
    <source>
        <dbReference type="PROSITE" id="PS50865"/>
    </source>
</evidence>
<sequence length="421" mass="47227">MRGCPEQMNYLHFRISTTFSPMDCLVLRLVGALSSIAFASIPSSDARLARPHQPSKFSSHWPTAARDLLPNGPAGFRGLIYWLALSGDGAVASIFVRVFLLCRPSFYAELAEQSSRIILARAICSRLDSTAEQITGQDVPCLDPRISSTAQLLNLLVLFCGAEWPNWRCLFEGLEVELLASVFPAIAACGEAQIPVKLQLCRFASELYATLDDDAYDSMPATITNFIFDEQVSYGGCFRHFRDLLRWLTNRPGCAGPNCPKHAERKLQRSLCARCRLFYYCSKECQMEHWHLRPHPHKTVCRLLQRVLACAPPSLDPAQFAAACRAHGLGIEELSIIYSNVLGKRLLTFADEEAAQAEAFTTLSQMELLHEFDTAIRVESDRVFDIMDTLFELPLEHHISKLLCRYLLHRVDLASRKGTPS</sequence>
<reference evidence="7" key="1">
    <citation type="journal article" date="2012" name="Science">
        <title>The Paleozoic origin of enzymatic lignin decomposition reconstructed from 31 fungal genomes.</title>
        <authorList>
            <person name="Floudas D."/>
            <person name="Binder M."/>
            <person name="Riley R."/>
            <person name="Barry K."/>
            <person name="Blanchette R.A."/>
            <person name="Henrissat B."/>
            <person name="Martinez A.T."/>
            <person name="Otillar R."/>
            <person name="Spatafora J.W."/>
            <person name="Yadav J.S."/>
            <person name="Aerts A."/>
            <person name="Benoit I."/>
            <person name="Boyd A."/>
            <person name="Carlson A."/>
            <person name="Copeland A."/>
            <person name="Coutinho P.M."/>
            <person name="de Vries R.P."/>
            <person name="Ferreira P."/>
            <person name="Findley K."/>
            <person name="Foster B."/>
            <person name="Gaskell J."/>
            <person name="Glotzer D."/>
            <person name="Gorecki P."/>
            <person name="Heitman J."/>
            <person name="Hesse C."/>
            <person name="Hori C."/>
            <person name="Igarashi K."/>
            <person name="Jurgens J.A."/>
            <person name="Kallen N."/>
            <person name="Kersten P."/>
            <person name="Kohler A."/>
            <person name="Kuees U."/>
            <person name="Kumar T.K.A."/>
            <person name="Kuo A."/>
            <person name="LaButti K."/>
            <person name="Larrondo L.F."/>
            <person name="Lindquist E."/>
            <person name="Ling A."/>
            <person name="Lombard V."/>
            <person name="Lucas S."/>
            <person name="Lundell T."/>
            <person name="Martin R."/>
            <person name="McLaughlin D.J."/>
            <person name="Morgenstern I."/>
            <person name="Morin E."/>
            <person name="Murat C."/>
            <person name="Nagy L.G."/>
            <person name="Nolan M."/>
            <person name="Ohm R.A."/>
            <person name="Patyshakuliyeva A."/>
            <person name="Rokas A."/>
            <person name="Ruiz-Duenas F.J."/>
            <person name="Sabat G."/>
            <person name="Salamov A."/>
            <person name="Samejima M."/>
            <person name="Schmutz J."/>
            <person name="Slot J.C."/>
            <person name="St John F."/>
            <person name="Stenlid J."/>
            <person name="Sun H."/>
            <person name="Sun S."/>
            <person name="Syed K."/>
            <person name="Tsang A."/>
            <person name="Wiebenga A."/>
            <person name="Young D."/>
            <person name="Pisabarro A."/>
            <person name="Eastwood D.C."/>
            <person name="Martin F."/>
            <person name="Cullen D."/>
            <person name="Grigoriev I.V."/>
            <person name="Hibbett D.S."/>
        </authorList>
    </citation>
    <scope>NUCLEOTIDE SEQUENCE [LARGE SCALE GENOMIC DNA]</scope>
    <source>
        <strain evidence="7">TFB10046</strain>
    </source>
</reference>
<dbReference type="InterPro" id="IPR002893">
    <property type="entry name" value="Znf_MYND"/>
</dbReference>
<dbReference type="Proteomes" id="UP000006514">
    <property type="component" value="Unassembled WGS sequence"/>
</dbReference>
<evidence type="ECO:0000256" key="1">
    <source>
        <dbReference type="ARBA" id="ARBA00022723"/>
    </source>
</evidence>
<proteinExistence type="predicted"/>
<evidence type="ECO:0000256" key="2">
    <source>
        <dbReference type="ARBA" id="ARBA00022771"/>
    </source>
</evidence>
<protein>
    <recommendedName>
        <fullName evidence="5">MYND-type domain-containing protein</fullName>
    </recommendedName>
</protein>
<organism evidence="6 7">
    <name type="scientific">Auricularia subglabra (strain TFB-10046 / SS5)</name>
    <name type="common">White-rot fungus</name>
    <name type="synonym">Auricularia delicata (strain TFB10046)</name>
    <dbReference type="NCBI Taxonomy" id="717982"/>
    <lineage>
        <taxon>Eukaryota</taxon>
        <taxon>Fungi</taxon>
        <taxon>Dikarya</taxon>
        <taxon>Basidiomycota</taxon>
        <taxon>Agaricomycotina</taxon>
        <taxon>Agaricomycetes</taxon>
        <taxon>Auriculariales</taxon>
        <taxon>Auriculariaceae</taxon>
        <taxon>Auricularia</taxon>
    </lineage>
</organism>
<evidence type="ECO:0000313" key="6">
    <source>
        <dbReference type="EMBL" id="EJD36412.1"/>
    </source>
</evidence>
<dbReference type="GO" id="GO:0008270">
    <property type="term" value="F:zinc ion binding"/>
    <property type="evidence" value="ECO:0007669"/>
    <property type="project" value="UniProtKB-KW"/>
</dbReference>
<gene>
    <name evidence="6" type="ORF">AURDEDRAFT_174535</name>
</gene>
<keyword evidence="3" id="KW-0862">Zinc</keyword>